<feature type="region of interest" description="Disordered" evidence="6">
    <location>
        <begin position="1"/>
        <end position="29"/>
    </location>
</feature>
<evidence type="ECO:0000256" key="2">
    <source>
        <dbReference type="ARBA" id="ARBA00009695"/>
    </source>
</evidence>
<comment type="subcellular location">
    <subcellularLocation>
        <location evidence="1 5">Cytoplasm</location>
    </subcellularLocation>
</comment>
<comment type="function">
    <text evidence="5">Modulates RecA activity.</text>
</comment>
<dbReference type="InterPro" id="IPR053926">
    <property type="entry name" value="RecX_HTH_1st"/>
</dbReference>
<evidence type="ECO:0000256" key="5">
    <source>
        <dbReference type="HAMAP-Rule" id="MF_01114"/>
    </source>
</evidence>
<dbReference type="GO" id="GO:0006282">
    <property type="term" value="P:regulation of DNA repair"/>
    <property type="evidence" value="ECO:0007669"/>
    <property type="project" value="UniProtKB-UniRule"/>
</dbReference>
<evidence type="ECO:0000256" key="6">
    <source>
        <dbReference type="SAM" id="MobiDB-lite"/>
    </source>
</evidence>
<evidence type="ECO:0000313" key="10">
    <source>
        <dbReference type="Proteomes" id="UP000018766"/>
    </source>
</evidence>
<dbReference type="Pfam" id="PF21982">
    <property type="entry name" value="RecX_HTH1"/>
    <property type="match status" value="1"/>
</dbReference>
<dbReference type="HAMAP" id="MF_01114">
    <property type="entry name" value="RecX"/>
    <property type="match status" value="1"/>
</dbReference>
<proteinExistence type="inferred from homology"/>
<dbReference type="GO" id="GO:0005737">
    <property type="term" value="C:cytoplasm"/>
    <property type="evidence" value="ECO:0007669"/>
    <property type="project" value="UniProtKB-SubCell"/>
</dbReference>
<evidence type="ECO:0000259" key="8">
    <source>
        <dbReference type="Pfam" id="PF21982"/>
    </source>
</evidence>
<keyword evidence="4 5" id="KW-0963">Cytoplasm</keyword>
<feature type="domain" description="RecX first three-helical" evidence="8">
    <location>
        <begin position="40"/>
        <end position="77"/>
    </location>
</feature>
<dbReference type="PANTHER" id="PTHR33602">
    <property type="entry name" value="REGULATORY PROTEIN RECX FAMILY PROTEIN"/>
    <property type="match status" value="1"/>
</dbReference>
<dbReference type="PANTHER" id="PTHR33602:SF1">
    <property type="entry name" value="REGULATORY PROTEIN RECX FAMILY PROTEIN"/>
    <property type="match status" value="1"/>
</dbReference>
<dbReference type="InterPro" id="IPR003783">
    <property type="entry name" value="Regulatory_RecX"/>
</dbReference>
<evidence type="ECO:0000259" key="7">
    <source>
        <dbReference type="Pfam" id="PF21981"/>
    </source>
</evidence>
<sequence length="175" mass="20524">MNNCSDDNQRSQSDNQRQQRARAQRSISDTTLPKEVNLLTKAVTLLSSREYSAHELRKKLSHYSDDSDKIEEVIQRLQKENWQSDQRFMDNFVSFRQGKWGNLKILQSLKTHQLSSESLNELKETLKETELSRALEVWEKKFHGQKAQTPQEKAKQIRFLSSRGFSSEVIRKIVL</sequence>
<dbReference type="Proteomes" id="UP000018766">
    <property type="component" value="Unassembled WGS sequence"/>
</dbReference>
<dbReference type="EMBL" id="AYSV01000001">
    <property type="protein sequence ID" value="ETD73114.1"/>
    <property type="molecule type" value="Genomic_DNA"/>
</dbReference>
<dbReference type="Pfam" id="PF21981">
    <property type="entry name" value="RecX_HTH3"/>
    <property type="match status" value="1"/>
</dbReference>
<accession>V8G9A8</accession>
<evidence type="ECO:0000256" key="1">
    <source>
        <dbReference type="ARBA" id="ARBA00004496"/>
    </source>
</evidence>
<dbReference type="RefSeq" id="WP_023948703.1">
    <property type="nucleotide sequence ID" value="NZ_AYSV01000001.1"/>
</dbReference>
<dbReference type="Gene3D" id="1.10.10.10">
    <property type="entry name" value="Winged helix-like DNA-binding domain superfamily/Winged helix DNA-binding domain"/>
    <property type="match status" value="2"/>
</dbReference>
<name>V8G9A8_9BURK</name>
<dbReference type="NCBIfam" id="NF001055">
    <property type="entry name" value="PRK00117.2-5"/>
    <property type="match status" value="1"/>
</dbReference>
<feature type="domain" description="RecX third three-helical" evidence="7">
    <location>
        <begin position="128"/>
        <end position="173"/>
    </location>
</feature>
<gene>
    <name evidence="5" type="primary">recX</name>
    <name evidence="9" type="ORF">V757_00130</name>
</gene>
<comment type="similarity">
    <text evidence="2 5">Belongs to the RecX family.</text>
</comment>
<keyword evidence="10" id="KW-1185">Reference proteome</keyword>
<dbReference type="InterPro" id="IPR053925">
    <property type="entry name" value="RecX_HTH_3rd"/>
</dbReference>
<evidence type="ECO:0000256" key="3">
    <source>
        <dbReference type="ARBA" id="ARBA00018111"/>
    </source>
</evidence>
<evidence type="ECO:0000256" key="4">
    <source>
        <dbReference type="ARBA" id="ARBA00022490"/>
    </source>
</evidence>
<dbReference type="InterPro" id="IPR036388">
    <property type="entry name" value="WH-like_DNA-bd_sf"/>
</dbReference>
<dbReference type="OrthoDB" id="5295441at2"/>
<evidence type="ECO:0000313" key="9">
    <source>
        <dbReference type="EMBL" id="ETD73114.1"/>
    </source>
</evidence>
<dbReference type="AlphaFoldDB" id="V8G9A8"/>
<organism evidence="9 10">
    <name type="scientific">Pelistega indica</name>
    <dbReference type="NCBI Taxonomy" id="1414851"/>
    <lineage>
        <taxon>Bacteria</taxon>
        <taxon>Pseudomonadati</taxon>
        <taxon>Pseudomonadota</taxon>
        <taxon>Betaproteobacteria</taxon>
        <taxon>Burkholderiales</taxon>
        <taxon>Alcaligenaceae</taxon>
        <taxon>Pelistega</taxon>
    </lineage>
</organism>
<protein>
    <recommendedName>
        <fullName evidence="3 5">Regulatory protein RecX</fullName>
    </recommendedName>
</protein>
<comment type="caution">
    <text evidence="9">The sequence shown here is derived from an EMBL/GenBank/DDBJ whole genome shotgun (WGS) entry which is preliminary data.</text>
</comment>
<reference evidence="9 10" key="1">
    <citation type="submission" date="2013-11" db="EMBL/GenBank/DDBJ databases">
        <title>Genomic analysis of Pelistega sp. HM-7.</title>
        <authorList>
            <person name="Kumbhare S.V."/>
            <person name="Shetty S.A."/>
            <person name="Sharma O."/>
            <person name="Dhotre D.P."/>
        </authorList>
    </citation>
    <scope>NUCLEOTIDE SEQUENCE [LARGE SCALE GENOMIC DNA]</scope>
    <source>
        <strain evidence="9 10">HM-7</strain>
    </source>
</reference>